<dbReference type="PANTHER" id="PTHR30188:SF4">
    <property type="entry name" value="PROTEIN TRIGALACTOSYLDIACYLGLYCEROL 1, CHLOROPLASTIC"/>
    <property type="match status" value="1"/>
</dbReference>
<keyword evidence="5 7" id="KW-1133">Transmembrane helix</keyword>
<keyword evidence="6 7" id="KW-0472">Membrane</keyword>
<name>A0AA86MXH1_9BACT</name>
<proteinExistence type="inferred from homology"/>
<feature type="transmembrane region" description="Helical" evidence="7">
    <location>
        <begin position="201"/>
        <end position="221"/>
    </location>
</feature>
<feature type="transmembrane region" description="Helical" evidence="7">
    <location>
        <begin position="233"/>
        <end position="254"/>
    </location>
</feature>
<dbReference type="AlphaFoldDB" id="A0AA86MXH1"/>
<comment type="subcellular location">
    <subcellularLocation>
        <location evidence="1">Membrane</location>
        <topology evidence="1">Multi-pass membrane protein</topology>
    </subcellularLocation>
</comment>
<dbReference type="PANTHER" id="PTHR30188">
    <property type="entry name" value="ABC TRANSPORTER PERMEASE PROTEIN-RELATED"/>
    <property type="match status" value="1"/>
</dbReference>
<dbReference type="InterPro" id="IPR003453">
    <property type="entry name" value="ABC_MlaE_roteobac"/>
</dbReference>
<evidence type="ECO:0000256" key="4">
    <source>
        <dbReference type="ARBA" id="ARBA00022692"/>
    </source>
</evidence>
<dbReference type="GO" id="GO:0043190">
    <property type="term" value="C:ATP-binding cassette (ABC) transporter complex"/>
    <property type="evidence" value="ECO:0007669"/>
    <property type="project" value="InterPro"/>
</dbReference>
<evidence type="ECO:0000256" key="3">
    <source>
        <dbReference type="ARBA" id="ARBA00022448"/>
    </source>
</evidence>
<sequence>MTTVMPRTIRRLGRAGLGILAEMGRMLLFILGAAAWQVRPPFRLRLIIKQLHFIGFKSSFVVVLTAAFTGMVLALQGYYTLRKFGSEALLGSAVALSMIRELGPVLAALMVTARAGSAMTAEIGIMRITEQIDALDTMAVNPLQYLVAPKVVASLIGVPLLVAIFDVVGIWGGHLVGVELLGVNSGSYWSSIESAVEWKDVYGGILKSISFGLIVSWICCYKGYYTRMSAEGLGTATTEAVVLSSVLILVWDYFLTSVLL</sequence>
<accession>A0AA86MXH1</accession>
<keyword evidence="9" id="KW-1185">Reference proteome</keyword>
<feature type="transmembrane region" description="Helical" evidence="7">
    <location>
        <begin position="151"/>
        <end position="171"/>
    </location>
</feature>
<keyword evidence="3" id="KW-0813">Transport</keyword>
<organism evidence="8 9">
    <name type="scientific">Nitrospira tepida</name>
    <dbReference type="NCBI Taxonomy" id="2973512"/>
    <lineage>
        <taxon>Bacteria</taxon>
        <taxon>Pseudomonadati</taxon>
        <taxon>Nitrospirota</taxon>
        <taxon>Nitrospiria</taxon>
        <taxon>Nitrospirales</taxon>
        <taxon>Nitrospiraceae</taxon>
        <taxon>Nitrospira</taxon>
    </lineage>
</organism>
<evidence type="ECO:0000256" key="2">
    <source>
        <dbReference type="ARBA" id="ARBA00007556"/>
    </source>
</evidence>
<gene>
    <name evidence="8" type="ORF">DNFV4_01143</name>
</gene>
<evidence type="ECO:0000313" key="8">
    <source>
        <dbReference type="EMBL" id="CAI4030715.1"/>
    </source>
</evidence>
<keyword evidence="4 7" id="KW-0812">Transmembrane</keyword>
<dbReference type="EMBL" id="OX365700">
    <property type="protein sequence ID" value="CAI4030715.1"/>
    <property type="molecule type" value="Genomic_DNA"/>
</dbReference>
<evidence type="ECO:0000256" key="1">
    <source>
        <dbReference type="ARBA" id="ARBA00004141"/>
    </source>
</evidence>
<dbReference type="Pfam" id="PF02405">
    <property type="entry name" value="MlaE"/>
    <property type="match status" value="1"/>
</dbReference>
<feature type="transmembrane region" description="Helical" evidence="7">
    <location>
        <begin position="12"/>
        <end position="36"/>
    </location>
</feature>
<evidence type="ECO:0000256" key="5">
    <source>
        <dbReference type="ARBA" id="ARBA00022989"/>
    </source>
</evidence>
<dbReference type="NCBIfam" id="TIGR00056">
    <property type="entry name" value="MlaE family lipid ABC transporter permease subunit"/>
    <property type="match status" value="1"/>
</dbReference>
<dbReference type="InterPro" id="IPR030802">
    <property type="entry name" value="Permease_MalE"/>
</dbReference>
<evidence type="ECO:0000256" key="7">
    <source>
        <dbReference type="RuleBase" id="RU362044"/>
    </source>
</evidence>
<protein>
    <submittedName>
        <fullName evidence="8">Intermembrane phospholipid transport system, integral membrane subunit MlaE</fullName>
    </submittedName>
</protein>
<dbReference type="KEGG" id="nti:DNFV4_01143"/>
<dbReference type="Proteomes" id="UP001179121">
    <property type="component" value="Chromosome"/>
</dbReference>
<evidence type="ECO:0000256" key="6">
    <source>
        <dbReference type="ARBA" id="ARBA00023136"/>
    </source>
</evidence>
<dbReference type="GO" id="GO:0005548">
    <property type="term" value="F:phospholipid transporter activity"/>
    <property type="evidence" value="ECO:0007669"/>
    <property type="project" value="TreeGrafter"/>
</dbReference>
<feature type="transmembrane region" description="Helical" evidence="7">
    <location>
        <begin position="56"/>
        <end position="75"/>
    </location>
</feature>
<evidence type="ECO:0000313" key="9">
    <source>
        <dbReference type="Proteomes" id="UP001179121"/>
    </source>
</evidence>
<reference evidence="8" key="1">
    <citation type="submission" date="2022-10" db="EMBL/GenBank/DDBJ databases">
        <authorList>
            <person name="Koch H."/>
        </authorList>
    </citation>
    <scope>NUCLEOTIDE SEQUENCE</scope>
    <source>
        <strain evidence="8">DNF</strain>
    </source>
</reference>
<comment type="similarity">
    <text evidence="2 7">Belongs to the MlaE permease family.</text>
</comment>